<sequence length="309" mass="33862">MLTLAFMGFGAGLLALTAWAWTPDRPRRQLEARWLASPEDMVTVAGERLHLRDSGRDGPGRDRPAIIMLHGFGASLHTWEPWAAALADRYRVIRYDLSGFGLSPPRASGDYSLAADVAQLAALMDTLGVARATLVGSSMGGKVAWHFAARFPHRVEKLVLIAPDGFARAGQRYGEAPRVGPALALMTVFLPKPLLRANLASAYADPARLTDLVVTRYHDLMLAPGARAAMIDRLRQAVLEDPATLLPRLTMPVLLIWGDRDRLIPVSHAEDYLRLLPDARLVRFPALGHLPHEEAPEQSLPALESFLGR</sequence>
<dbReference type="AlphaFoldDB" id="A0A975U0V0"/>
<dbReference type="GO" id="GO:0016787">
    <property type="term" value="F:hydrolase activity"/>
    <property type="evidence" value="ECO:0007669"/>
    <property type="project" value="UniProtKB-KW"/>
</dbReference>
<evidence type="ECO:0000313" key="2">
    <source>
        <dbReference type="EMBL" id="QXM24260.1"/>
    </source>
</evidence>
<evidence type="ECO:0000313" key="3">
    <source>
        <dbReference type="Proteomes" id="UP000694001"/>
    </source>
</evidence>
<feature type="domain" description="AB hydrolase-1" evidence="1">
    <location>
        <begin position="64"/>
        <end position="296"/>
    </location>
</feature>
<dbReference type="PANTHER" id="PTHR43689:SF8">
    <property type="entry name" value="ALPHA_BETA-HYDROLASES SUPERFAMILY PROTEIN"/>
    <property type="match status" value="1"/>
</dbReference>
<gene>
    <name evidence="2" type="ORF">KO353_13505</name>
</gene>
<dbReference type="Proteomes" id="UP000694001">
    <property type="component" value="Chromosome"/>
</dbReference>
<keyword evidence="3" id="KW-1185">Reference proteome</keyword>
<accession>A0A975U0V0</accession>
<dbReference type="PANTHER" id="PTHR43689">
    <property type="entry name" value="HYDROLASE"/>
    <property type="match status" value="1"/>
</dbReference>
<proteinExistence type="predicted"/>
<dbReference type="Pfam" id="PF00561">
    <property type="entry name" value="Abhydrolase_1"/>
    <property type="match status" value="1"/>
</dbReference>
<organism evidence="2 3">
    <name type="scientific">Elioraea tepida</name>
    <dbReference type="NCBI Taxonomy" id="2843330"/>
    <lineage>
        <taxon>Bacteria</taxon>
        <taxon>Pseudomonadati</taxon>
        <taxon>Pseudomonadota</taxon>
        <taxon>Alphaproteobacteria</taxon>
        <taxon>Acetobacterales</taxon>
        <taxon>Elioraeaceae</taxon>
        <taxon>Elioraea</taxon>
    </lineage>
</organism>
<dbReference type="KEGG" id="elio:KO353_13505"/>
<name>A0A975U0V0_9PROT</name>
<evidence type="ECO:0000259" key="1">
    <source>
        <dbReference type="Pfam" id="PF00561"/>
    </source>
</evidence>
<dbReference type="InterPro" id="IPR000073">
    <property type="entry name" value="AB_hydrolase_1"/>
</dbReference>
<protein>
    <submittedName>
        <fullName evidence="2">Alpha/beta fold hydrolase</fullName>
    </submittedName>
</protein>
<reference evidence="2" key="1">
    <citation type="submission" date="2021-06" db="EMBL/GenBank/DDBJ databases">
        <title>Elioraea tepida, sp. nov., a moderately thermophilic aerobic anoxygenic phototrophic bacterium isolated from an alkaline siliceous hot spring mat community in Yellowstone National Park, WY, USA.</title>
        <authorList>
            <person name="Saini M.K."/>
            <person name="Yoshida S."/>
            <person name="Sebastian A."/>
            <person name="Hirose S."/>
            <person name="Hara E."/>
            <person name="Tamaki H."/>
            <person name="Soulier N.T."/>
            <person name="Albert I."/>
            <person name="Hanada S."/>
            <person name="Bryant D.A."/>
            <person name="Tank M."/>
        </authorList>
    </citation>
    <scope>NUCLEOTIDE SEQUENCE</scope>
    <source>
        <strain evidence="2">MS-P2</strain>
    </source>
</reference>
<dbReference type="EMBL" id="CP076448">
    <property type="protein sequence ID" value="QXM24260.1"/>
    <property type="molecule type" value="Genomic_DNA"/>
</dbReference>
<keyword evidence="2" id="KW-0378">Hydrolase</keyword>
<dbReference type="RefSeq" id="WP_218285296.1">
    <property type="nucleotide sequence ID" value="NZ_CP076448.1"/>
</dbReference>